<gene>
    <name evidence="3" type="ORF">PGLA1383_LOCUS30722</name>
</gene>
<sequence length="855" mass="97494">MSNGMLNSSSVLRAQGNESVFSGDGQLHGRLAQESRELESARSTLLRLRSTADFFRQRLQALLVRPAGLGGLGAGEHTSVVSRARDLLREMEAAVRAACEGSGELGTSLVASPALRAGNYEALRHSLKESQRRSDSLNHEMVSQVDANAGLVETLGAVEDANKRLLEQIRSQTSEIGKLTQHRVSDAEQMEQISRRHELDHESVRQEIQHKAMALREAASERHGQVHRKLSDKLRHGRSQGDLVLGDTQRLRKDVRDRRQEFLELVSTTEGQMQNWDQEMLPRLQATQSLHRQRRADAEQEADELQSQFLAEREERFQENLDWGVEQGSFTCRRDELQARIQRECSQFSSRLLALEKRQLEERVVSAEERSRLECQVSDQASQISGRRAMLEQLQRNVVANDSAISSSALDVQAFDQATVELRRQARESDDALAAAVISNEHLREQMEEQRIRLLDKNGADLDDCVASYELRVQEERRLTDAELNLIVDQVQALEAEVQSCEMDGLRVDEDREAVDQDCTGLEADLALWRRQWDTANASRDGLEQALLDAKEQFHREAWARQAMSERLVTNSEDLQKEIRQIASQVQSRRRWIVSREAEIATRQSAADGQQREQQEMLASYRERLRDYAELRARAEEEATSNRQRLLEALSYLEESIDTQGQSASSDRERLEFMWESERHAHQQAEDDCNRQRELVTFSVRHARDENRQKLEGVERERSRVDDLCRGDTVQGTEYVGQQQQHVDRLEKDLARVRALLGESESNLGFLRQEALLEDRDGGRQLRDLGEEVHEASAALERGRREDAALVKQTEAQRFRTDQERQELRRGLDMAASTSPYPAEPVAHGANGTPTRTGR</sequence>
<feature type="coiled-coil region" evidence="1">
    <location>
        <begin position="288"/>
        <end position="315"/>
    </location>
</feature>
<organism evidence="3 4">
    <name type="scientific">Polarella glacialis</name>
    <name type="common">Dinoflagellate</name>
    <dbReference type="NCBI Taxonomy" id="89957"/>
    <lineage>
        <taxon>Eukaryota</taxon>
        <taxon>Sar</taxon>
        <taxon>Alveolata</taxon>
        <taxon>Dinophyceae</taxon>
        <taxon>Suessiales</taxon>
        <taxon>Suessiaceae</taxon>
        <taxon>Polarella</taxon>
    </lineage>
</organism>
<comment type="caution">
    <text evidence="3">The sequence shown here is derived from an EMBL/GenBank/DDBJ whole genome shotgun (WGS) entry which is preliminary data.</text>
</comment>
<proteinExistence type="predicted"/>
<dbReference type="EMBL" id="CAJNNV010025183">
    <property type="protein sequence ID" value="CAE8612937.1"/>
    <property type="molecule type" value="Genomic_DNA"/>
</dbReference>
<dbReference type="Proteomes" id="UP000654075">
    <property type="component" value="Unassembled WGS sequence"/>
</dbReference>
<protein>
    <submittedName>
        <fullName evidence="3">Uncharacterized protein</fullName>
    </submittedName>
</protein>
<name>A0A813FEP3_POLGL</name>
<evidence type="ECO:0000256" key="2">
    <source>
        <dbReference type="SAM" id="MobiDB-lite"/>
    </source>
</evidence>
<dbReference type="AlphaFoldDB" id="A0A813FEP3"/>
<dbReference type="OrthoDB" id="424402at2759"/>
<dbReference type="OMA" id="WESERHA"/>
<feature type="coiled-coil region" evidence="1">
    <location>
        <begin position="743"/>
        <end position="802"/>
    </location>
</feature>
<reference evidence="3" key="1">
    <citation type="submission" date="2021-02" db="EMBL/GenBank/DDBJ databases">
        <authorList>
            <person name="Dougan E. K."/>
            <person name="Rhodes N."/>
            <person name="Thang M."/>
            <person name="Chan C."/>
        </authorList>
    </citation>
    <scope>NUCLEOTIDE SEQUENCE</scope>
</reference>
<keyword evidence="4" id="KW-1185">Reference proteome</keyword>
<evidence type="ECO:0000313" key="4">
    <source>
        <dbReference type="Proteomes" id="UP000654075"/>
    </source>
</evidence>
<feature type="compositionally biased region" description="Basic and acidic residues" evidence="2">
    <location>
        <begin position="814"/>
        <end position="828"/>
    </location>
</feature>
<accession>A0A813FEP3</accession>
<keyword evidence="1" id="KW-0175">Coiled coil</keyword>
<feature type="region of interest" description="Disordered" evidence="2">
    <location>
        <begin position="814"/>
        <end position="855"/>
    </location>
</feature>
<evidence type="ECO:0000256" key="1">
    <source>
        <dbReference type="SAM" id="Coils"/>
    </source>
</evidence>
<evidence type="ECO:0000313" key="3">
    <source>
        <dbReference type="EMBL" id="CAE8612937.1"/>
    </source>
</evidence>